<gene>
    <name evidence="1" type="ORF">FHS81_000388</name>
</gene>
<reference evidence="1 2" key="1">
    <citation type="submission" date="2020-08" db="EMBL/GenBank/DDBJ databases">
        <title>Genomic Encyclopedia of Type Strains, Phase IV (KMG-IV): sequencing the most valuable type-strain genomes for metagenomic binning, comparative biology and taxonomic classification.</title>
        <authorList>
            <person name="Goeker M."/>
        </authorList>
    </citation>
    <scope>NUCLEOTIDE SEQUENCE [LARGE SCALE GENOMIC DNA]</scope>
    <source>
        <strain evidence="1 2">DSM 28760</strain>
    </source>
</reference>
<dbReference type="EMBL" id="JACICC010000001">
    <property type="protein sequence ID" value="MBB3808334.1"/>
    <property type="molecule type" value="Genomic_DNA"/>
</dbReference>
<evidence type="ECO:0000313" key="1">
    <source>
        <dbReference type="EMBL" id="MBB3808334.1"/>
    </source>
</evidence>
<organism evidence="1 2">
    <name type="scientific">Pseudochelatococcus contaminans</name>
    <dbReference type="NCBI Taxonomy" id="1538103"/>
    <lineage>
        <taxon>Bacteria</taxon>
        <taxon>Pseudomonadati</taxon>
        <taxon>Pseudomonadota</taxon>
        <taxon>Alphaproteobacteria</taxon>
        <taxon>Hyphomicrobiales</taxon>
        <taxon>Chelatococcaceae</taxon>
        <taxon>Pseudochelatococcus</taxon>
    </lineage>
</organism>
<keyword evidence="2" id="KW-1185">Reference proteome</keyword>
<name>A0A7W5Z1N7_9HYPH</name>
<dbReference type="Proteomes" id="UP000537592">
    <property type="component" value="Unassembled WGS sequence"/>
</dbReference>
<dbReference type="AlphaFoldDB" id="A0A7W5Z1N7"/>
<sequence>MRKIIGYEMPAQPSRFHQLPSQTGHSPAVGQRRYMAKKKLPLHEIDTHVDCFFF</sequence>
<proteinExistence type="predicted"/>
<evidence type="ECO:0000313" key="2">
    <source>
        <dbReference type="Proteomes" id="UP000537592"/>
    </source>
</evidence>
<comment type="caution">
    <text evidence="1">The sequence shown here is derived from an EMBL/GenBank/DDBJ whole genome shotgun (WGS) entry which is preliminary data.</text>
</comment>
<protein>
    <submittedName>
        <fullName evidence="1">Uncharacterized protein</fullName>
    </submittedName>
</protein>
<accession>A0A7W5Z1N7</accession>